<organism evidence="3 4">
    <name type="scientific">Homo sapiens</name>
    <name type="common">Human</name>
    <dbReference type="NCBI Taxonomy" id="9606"/>
    <lineage>
        <taxon>Eukaryota</taxon>
        <taxon>Metazoa</taxon>
        <taxon>Chordata</taxon>
        <taxon>Craniata</taxon>
        <taxon>Vertebrata</taxon>
        <taxon>Euteleostomi</taxon>
        <taxon>Mammalia</taxon>
        <taxon>Eutheria</taxon>
        <taxon>Euarchontoglires</taxon>
        <taxon>Primates</taxon>
        <taxon>Haplorrhini</taxon>
        <taxon>Catarrhini</taxon>
        <taxon>Hominidae</taxon>
        <taxon>Homo</taxon>
    </lineage>
</organism>
<dbReference type="ExpressionAtlas" id="A0A3B3ITJ1">
    <property type="expression patterns" value="baseline and differential"/>
</dbReference>
<evidence type="ECO:0007829" key="5">
    <source>
        <dbReference type="PeptideAtlas" id="A0A3B3ITJ1"/>
    </source>
</evidence>
<dbReference type="Proteomes" id="UP000005640">
    <property type="component" value="Chromosome 7"/>
</dbReference>
<evidence type="ECO:0000259" key="2">
    <source>
        <dbReference type="Pfam" id="PF25153"/>
    </source>
</evidence>
<reference evidence="3 4" key="2">
    <citation type="journal article" date="2003" name="Nature">
        <title>The DNA sequence of human chromosome 7.</title>
        <authorList>
            <person name="Hillier L.W."/>
            <person name="Fulton R.S."/>
            <person name="Fulton L.A."/>
            <person name="Graves T.A."/>
            <person name="Pepin K.H."/>
            <person name="Wagner-McPherson C."/>
            <person name="Layman D."/>
            <person name="Maas J."/>
            <person name="Jaeger S."/>
            <person name="Walker R."/>
            <person name="Wylie K."/>
            <person name="Sekhon M."/>
            <person name="Becker M.C."/>
            <person name="O'Laughlin M.D."/>
            <person name="Schaller M.E."/>
            <person name="Fewell G.A."/>
            <person name="Delehaunty K.D."/>
            <person name="Miner T.L."/>
            <person name="Nash W.E."/>
            <person name="Cordes M."/>
            <person name="Du H."/>
            <person name="Sun H."/>
            <person name="Edwards J."/>
            <person name="Bradshaw-Cordum H."/>
            <person name="Ali J."/>
            <person name="Andrews S."/>
            <person name="Isak A."/>
            <person name="Vanbrunt A."/>
            <person name="Nguyen C."/>
            <person name="Du F."/>
            <person name="Lamar B."/>
            <person name="Courtney L."/>
            <person name="Kalicki J."/>
            <person name="Ozersky P."/>
            <person name="Bielicki L."/>
            <person name="Scott K."/>
            <person name="Holmes A."/>
            <person name="Harkins R."/>
            <person name="Harris A."/>
            <person name="Strong C.M."/>
            <person name="Hou S."/>
            <person name="Tomlinson C."/>
            <person name="Dauphin-Kohlberg S."/>
            <person name="Kozlowicz-Reilly A."/>
            <person name="Leonard S."/>
            <person name="Rohlfing T."/>
            <person name="Rock S.M."/>
            <person name="Tin-Wollam A.M."/>
            <person name="Abbott A."/>
            <person name="Minx P."/>
            <person name="Maupin R."/>
            <person name="Strowmatt C."/>
            <person name="Latreille P."/>
            <person name="Miller N."/>
            <person name="Johnson D."/>
            <person name="Murray J."/>
            <person name="Woessner J.P."/>
            <person name="Wendl M.C."/>
            <person name="Yang S.P."/>
            <person name="Schultz B.R."/>
            <person name="Wallis J.W."/>
            <person name="Spieth J."/>
            <person name="Bieri T.A."/>
            <person name="Nelson J.O."/>
            <person name="Berkowicz N."/>
            <person name="Wohldmann P.E."/>
            <person name="Cook L.L."/>
            <person name="Hickenbotham M.T."/>
            <person name="Eldred J."/>
            <person name="Williams D."/>
            <person name="Bedell J.A."/>
            <person name="Mardis E.R."/>
            <person name="Clifton S.W."/>
            <person name="Chissoe S.L."/>
            <person name="Marra M.A."/>
            <person name="Raymond C."/>
            <person name="Haugen E."/>
            <person name="Gillett W."/>
            <person name="Zhou Y."/>
            <person name="James R."/>
            <person name="Phelps K."/>
            <person name="Iadanoto S."/>
            <person name="Bubb K."/>
            <person name="Simms E."/>
            <person name="Levy R."/>
            <person name="Clendenning J."/>
            <person name="Kaul R."/>
            <person name="Kent W.J."/>
            <person name="Furey T.S."/>
            <person name="Baertsch R.A."/>
            <person name="Brent M.R."/>
            <person name="Keibler E."/>
            <person name="Flicek P."/>
            <person name="Bork P."/>
            <person name="Suyama M."/>
            <person name="Bailey J.A."/>
            <person name="Portnoy M.E."/>
            <person name="Torrents D."/>
            <person name="Chinwalla A.T."/>
            <person name="Gish W.R."/>
            <person name="Eddy S.R."/>
            <person name="McPherson J.D."/>
            <person name="Olson M.V."/>
            <person name="Eichler E.E."/>
            <person name="Green E.D."/>
            <person name="Waterston R.H."/>
            <person name="Wilson R.K."/>
        </authorList>
    </citation>
    <scope>NUCLEOTIDE SEQUENCE [LARGE SCALE GENOMIC DNA]</scope>
</reference>
<gene>
    <name evidence="3" type="primary">AP5Z1</name>
</gene>
<dbReference type="Bgee" id="ENSG00000242802">
    <property type="expression patterns" value="Expressed in granulocyte and 150 other cell types or tissues"/>
</dbReference>
<dbReference type="EMBL" id="AC092610">
    <property type="status" value="NOT_ANNOTATED_CDS"/>
    <property type="molecule type" value="Genomic_DNA"/>
</dbReference>
<evidence type="ECO:0000313" key="4">
    <source>
        <dbReference type="Proteomes" id="UP000005640"/>
    </source>
</evidence>
<reference evidence="3 4" key="1">
    <citation type="journal article" date="2001" name="Nature">
        <title>Initial sequencing and analysis of the human genome.</title>
        <authorList>
            <consortium name="International Human Genome Sequencing Consortium"/>
            <person name="Lander E.S."/>
            <person name="Linton L.M."/>
            <person name="Birren B."/>
            <person name="Nusbaum C."/>
            <person name="Zody M.C."/>
            <person name="Baldwin J."/>
            <person name="Devon K."/>
            <person name="Dewar K."/>
            <person name="Doyle M."/>
            <person name="FitzHugh W."/>
            <person name="Funke R."/>
            <person name="Gage D."/>
            <person name="Harris K."/>
            <person name="Heaford A."/>
            <person name="Howland J."/>
            <person name="Kann L."/>
            <person name="Lehoczky J."/>
            <person name="LeVine R."/>
            <person name="McEwan P."/>
            <person name="McKernan K."/>
            <person name="Meldrim J."/>
            <person name="Mesirov J.P."/>
            <person name="Miranda C."/>
            <person name="Morris W."/>
            <person name="Naylor J."/>
            <person name="Raymond C."/>
            <person name="Rosetti M."/>
            <person name="Santos R."/>
            <person name="Sheridan A."/>
            <person name="Sougnez C."/>
            <person name="Stange-Thomann N."/>
            <person name="Stojanovic N."/>
            <person name="Subramanian A."/>
            <person name="Wyman D."/>
            <person name="Rogers J."/>
            <person name="Sulston J."/>
            <person name="Ainscough R."/>
            <person name="Beck S."/>
            <person name="Bentley D."/>
            <person name="Burton J."/>
            <person name="Clee C."/>
            <person name="Carter N."/>
            <person name="Coulson A."/>
            <person name="Deadman R."/>
            <person name="Deloukas P."/>
            <person name="Dunham A."/>
            <person name="Dunham I."/>
            <person name="Durbin R."/>
            <person name="French L."/>
            <person name="Grafham D."/>
            <person name="Gregory S."/>
            <person name="Hubbard T."/>
            <person name="Humphray S."/>
            <person name="Hunt A."/>
            <person name="Jones M."/>
            <person name="Lloyd C."/>
            <person name="McMurray A."/>
            <person name="Matthews L."/>
            <person name="Mercer S."/>
            <person name="Milne S."/>
            <person name="Mullikin J.C."/>
            <person name="Mungall A."/>
            <person name="Plumb R."/>
            <person name="Ross M."/>
            <person name="Shownkeen R."/>
            <person name="Sims S."/>
            <person name="Waterston R.H."/>
            <person name="Wilson R.K."/>
            <person name="Hillier L.W."/>
            <person name="McPherson J.D."/>
            <person name="Marra M.A."/>
            <person name="Mardis E.R."/>
            <person name="Fulton L.A."/>
            <person name="Chinwalla A.T."/>
            <person name="Pepin K.H."/>
            <person name="Gish W.R."/>
            <person name="Chissoe S.L."/>
            <person name="Wendl M.C."/>
            <person name="Delehaunty K.D."/>
            <person name="Miner T.L."/>
            <person name="Delehaunty A."/>
            <person name="Kramer J.B."/>
            <person name="Cook L.L."/>
            <person name="Fulton R.S."/>
            <person name="Johnson D.L."/>
            <person name="Minx P.J."/>
            <person name="Clifton S.W."/>
            <person name="Hawkins T."/>
            <person name="Branscomb E."/>
            <person name="Predki P."/>
            <person name="Richardson P."/>
            <person name="Wenning S."/>
            <person name="Slezak T."/>
            <person name="Doggett N."/>
            <person name="Cheng J.F."/>
            <person name="Olsen A."/>
            <person name="Lucas S."/>
            <person name="Elkin C."/>
            <person name="Uberbacher E."/>
            <person name="Frazier M."/>
            <person name="Gibbs R.A."/>
            <person name="Muzny D.M."/>
            <person name="Scherer S.E."/>
            <person name="Bouck J.B."/>
            <person name="Sodergren E.J."/>
            <person name="Worley K.C."/>
            <person name="Rives C.M."/>
            <person name="Gorrell J.H."/>
            <person name="Metzker M.L."/>
            <person name="Naylor S.L."/>
            <person name="Kucherlapati R.S."/>
            <person name="Nelson D.L."/>
            <person name="Weinstock G.M."/>
            <person name="Sakaki Y."/>
            <person name="Fujiyama A."/>
            <person name="Hattori M."/>
            <person name="Yada T."/>
            <person name="Toyoda A."/>
            <person name="Itoh T."/>
            <person name="Kawagoe C."/>
            <person name="Watanabe H."/>
            <person name="Totoki Y."/>
            <person name="Taylor T."/>
            <person name="Weissenbach J."/>
            <person name="Heilig R."/>
            <person name="Saurin W."/>
            <person name="Artiguenave F."/>
            <person name="Brottier P."/>
            <person name="Bruls T."/>
            <person name="Pelletier E."/>
            <person name="Robert C."/>
            <person name="Wincker P."/>
            <person name="Smith D.R."/>
            <person name="Doucette-Stamm L."/>
            <person name="Rubenfield M."/>
            <person name="Weinstock K."/>
            <person name="Lee H.M."/>
            <person name="Dubois J."/>
            <person name="Rosenthal A."/>
            <person name="Platzer M."/>
            <person name="Nyakatura G."/>
            <person name="Taudien S."/>
            <person name="Rump A."/>
            <person name="Yang H."/>
            <person name="Yu J."/>
            <person name="Wang J."/>
            <person name="Huang G."/>
            <person name="Gu J."/>
            <person name="Hood L."/>
            <person name="Rowen L."/>
            <person name="Madan A."/>
            <person name="Qin S."/>
            <person name="Davis R.W."/>
            <person name="Federspiel N.A."/>
            <person name="Abola A.P."/>
            <person name="Proctor M.J."/>
            <person name="Myers R.M."/>
            <person name="Schmutz J."/>
            <person name="Dickson M."/>
            <person name="Grimwood J."/>
            <person name="Cox D.R."/>
            <person name="Olson M.V."/>
            <person name="Kaul R."/>
            <person name="Raymond C."/>
            <person name="Shimizu N."/>
            <person name="Kawasaki K."/>
            <person name="Minoshima S."/>
            <person name="Evans G.A."/>
            <person name="Athanasiou M."/>
            <person name="Schultz R."/>
            <person name="Roe B.A."/>
            <person name="Chen F."/>
            <person name="Pan H."/>
            <person name="Ramser J."/>
            <person name="Lehrach H."/>
            <person name="Reinhardt R."/>
            <person name="McCombie W.R."/>
            <person name="de la Bastide M."/>
            <person name="Dedhia N."/>
            <person name="Blocker H."/>
            <person name="Hornischer K."/>
            <person name="Nordsiek G."/>
            <person name="Agarwala R."/>
            <person name="Aravind L."/>
            <person name="Bailey J.A."/>
            <person name="Bateman A."/>
            <person name="Batzoglou S."/>
            <person name="Birney E."/>
            <person name="Bork P."/>
            <person name="Brown D.G."/>
            <person name="Burge C.B."/>
            <person name="Cerutti L."/>
            <person name="Chen H.C."/>
            <person name="Church D."/>
            <person name="Clamp M."/>
            <person name="Copley R.R."/>
            <person name="Doerks T."/>
            <person name="Eddy S.R."/>
            <person name="Eichler E.E."/>
            <person name="Furey T.S."/>
            <person name="Galagan J."/>
            <person name="Gilbert J.G."/>
            <person name="Harmon C."/>
            <person name="Hayashizaki Y."/>
            <person name="Haussler D."/>
            <person name="Hermjakob H."/>
            <person name="Hokamp K."/>
            <person name="Jang W."/>
            <person name="Johnson L.S."/>
            <person name="Jones T.A."/>
            <person name="Kasif S."/>
            <person name="Kaspryzk A."/>
            <person name="Kennedy S."/>
            <person name="Kent W.J."/>
            <person name="Kitts P."/>
            <person name="Koonin E.V."/>
            <person name="Korf I."/>
            <person name="Kulp D."/>
            <person name="Lancet D."/>
            <person name="Lowe T.M."/>
            <person name="McLysaght A."/>
            <person name="Mikkelsen T."/>
            <person name="Moran J.V."/>
            <person name="Mulder N."/>
            <person name="Pollara V.J."/>
            <person name="Ponting C.P."/>
            <person name="Schuler G."/>
            <person name="Schultz J."/>
            <person name="Slater G."/>
            <person name="Smit A.F."/>
            <person name="Stupka E."/>
            <person name="Szustakowski J."/>
            <person name="Thierry-Mieg D."/>
            <person name="Thierry-Mieg J."/>
            <person name="Wagner L."/>
            <person name="Wallis J."/>
            <person name="Wheeler R."/>
            <person name="Williams A."/>
            <person name="Wolf Y.I."/>
            <person name="Wolfe K.H."/>
            <person name="Yang S.P."/>
            <person name="Yeh R.F."/>
            <person name="Collins F."/>
            <person name="Guyer M.S."/>
            <person name="Peterson J."/>
            <person name="Felsenfeld A."/>
            <person name="Wetterstrand K.A."/>
            <person name="Patrinos A."/>
            <person name="Morgan M.J."/>
            <person name="de Jong P."/>
            <person name="Catanese J.J."/>
            <person name="Osoegawa K."/>
            <person name="Shizuya H."/>
            <person name="Choi S."/>
            <person name="Chen Y.J."/>
        </authorList>
    </citation>
    <scope>NUCLEOTIDE SEQUENCE [LARGE SCALE GENOMIC DNA]</scope>
</reference>
<feature type="compositionally biased region" description="Low complexity" evidence="1">
    <location>
        <begin position="134"/>
        <end position="155"/>
    </location>
</feature>
<reference evidence="3" key="4">
    <citation type="submission" date="2025-08" db="UniProtKB">
        <authorList>
            <consortium name="Ensembl"/>
        </authorList>
    </citation>
    <scope>IDENTIFICATION</scope>
</reference>
<dbReference type="AlphaFoldDB" id="A0A3B3ITJ1"/>
<feature type="domain" description="AP-5 complex subunit zeta-1 N-terminal TPR" evidence="2">
    <location>
        <begin position="1"/>
        <end position="63"/>
    </location>
</feature>
<dbReference type="OrthoDB" id="744564at2759"/>
<dbReference type="OpenTargets" id="ENSG00000242802"/>
<dbReference type="PANTHER" id="PTHR46488:SF1">
    <property type="entry name" value="AP-5 COMPLEX SUBUNIT ZETA-1"/>
    <property type="match status" value="1"/>
</dbReference>
<dbReference type="ChiTaRS" id="AP5Z1">
    <property type="organism name" value="human"/>
</dbReference>
<dbReference type="SMR" id="A0A3B3ITJ1"/>
<dbReference type="GO" id="GO:0044599">
    <property type="term" value="C:AP-5 adaptor complex"/>
    <property type="evidence" value="ECO:0007669"/>
    <property type="project" value="InterPro"/>
</dbReference>
<feature type="compositionally biased region" description="Polar residues" evidence="1">
    <location>
        <begin position="117"/>
        <end position="131"/>
    </location>
</feature>
<dbReference type="Ensembl" id="ENST00000647984.1">
    <property type="protein sequence ID" value="ENSP00000497794.1"/>
    <property type="gene ID" value="ENSG00000242802.10"/>
</dbReference>
<name>A0A3B3ITJ1_HUMAN</name>
<feature type="compositionally biased region" description="Low complexity" evidence="1">
    <location>
        <begin position="88"/>
        <end position="104"/>
    </location>
</feature>
<dbReference type="VEuPathDB" id="HostDB:ENSG00000242802"/>
<dbReference type="MassIVE" id="A0A3B3ITJ1"/>
<dbReference type="HGNC" id="HGNC:22197">
    <property type="gene designation" value="AP5Z1"/>
</dbReference>
<dbReference type="PANTHER" id="PTHR46488">
    <property type="entry name" value="AP-5 COMPLEX SUBUNIT ZETA-1"/>
    <property type="match status" value="1"/>
</dbReference>
<feature type="region of interest" description="Disordered" evidence="1">
    <location>
        <begin position="82"/>
        <end position="155"/>
    </location>
</feature>
<dbReference type="GeneTree" id="ENSGT00390000017592"/>
<dbReference type="Ensembl" id="ENST00000647984.1">
    <property type="protein sequence ID" value="ENSP00000497794.1"/>
    <property type="gene ID" value="ENSG00000242802.9"/>
</dbReference>
<evidence type="ECO:0000313" key="3">
    <source>
        <dbReference type="Ensembl" id="ENSP00000497794.1"/>
    </source>
</evidence>
<reference evidence="3 4" key="3">
    <citation type="journal article" date="2004" name="Nature">
        <title>Finishing the euchromatic sequence of the human genome.</title>
        <authorList>
            <consortium name="International Human Genome Sequencing Consortium"/>
        </authorList>
    </citation>
    <scope>NUCLEOTIDE SEQUENCE [LARGE SCALE GENOMIC DNA]</scope>
</reference>
<sequence>MFSAGAESLLHQAREIQDEELKKFCSRICKLLQAEDLGPDTLDSLQRLFLIISATKYSRRVTETRRSEPWARACYERWRAGSLRDPASDTSSPSWPRSWSSARAPSRRTRPPCSASGWSTGCATPASSKGSHTPAASSPRPGPGSRAPSPRWTGR</sequence>
<dbReference type="InterPro" id="IPR056857">
    <property type="entry name" value="TPR_AP5Z1_N"/>
</dbReference>
<keyword evidence="4" id="KW-1185">Reference proteome</keyword>
<accession>A0A3B3ITJ1</accession>
<dbReference type="InterPro" id="IPR028222">
    <property type="entry name" value="AP5Z1"/>
</dbReference>
<evidence type="ECO:0000256" key="1">
    <source>
        <dbReference type="SAM" id="MobiDB-lite"/>
    </source>
</evidence>
<evidence type="ECO:0007829" key="6">
    <source>
        <dbReference type="ProteomicsDB" id="A0A3B3ITJ1"/>
    </source>
</evidence>
<keyword evidence="5 6" id="KW-1267">Proteomics identification</keyword>
<dbReference type="Pfam" id="PF25153">
    <property type="entry name" value="TPR_AP5Z1"/>
    <property type="match status" value="1"/>
</dbReference>
<reference evidence="3" key="5">
    <citation type="submission" date="2025-09" db="UniProtKB">
        <authorList>
            <consortium name="Ensembl"/>
        </authorList>
    </citation>
    <scope>IDENTIFICATION</scope>
</reference>
<protein>
    <submittedName>
        <fullName evidence="3">Adaptor related protein complex 5 subunit zeta 1</fullName>
    </submittedName>
</protein>
<proteinExistence type="evidence at protein level"/>